<gene>
    <name evidence="3" type="ORF">IAD31_02180</name>
</gene>
<dbReference type="NCBIfam" id="NF041131">
    <property type="entry name" value="RicT_YaaT_fam"/>
    <property type="match status" value="1"/>
</dbReference>
<evidence type="ECO:0000313" key="3">
    <source>
        <dbReference type="EMBL" id="HIQ60388.1"/>
    </source>
</evidence>
<dbReference type="Pfam" id="PF04468">
    <property type="entry name" value="PSP1"/>
    <property type="match status" value="1"/>
</dbReference>
<dbReference type="AlphaFoldDB" id="A0A9D0YTC3"/>
<dbReference type="Proteomes" id="UP000886879">
    <property type="component" value="Unassembled WGS sequence"/>
</dbReference>
<feature type="region of interest" description="Disordered" evidence="1">
    <location>
        <begin position="316"/>
        <end position="431"/>
    </location>
</feature>
<reference evidence="3" key="1">
    <citation type="submission" date="2020-10" db="EMBL/GenBank/DDBJ databases">
        <authorList>
            <person name="Gilroy R."/>
        </authorList>
    </citation>
    <scope>NUCLEOTIDE SEQUENCE</scope>
    <source>
        <strain evidence="3">ChiGjej2B2-12916</strain>
    </source>
</reference>
<feature type="compositionally biased region" description="Low complexity" evidence="1">
    <location>
        <begin position="368"/>
        <end position="403"/>
    </location>
</feature>
<name>A0A9D0YTC3_9FIRM</name>
<dbReference type="InterPro" id="IPR007557">
    <property type="entry name" value="PSP1_C"/>
</dbReference>
<dbReference type="EMBL" id="DVFO01000020">
    <property type="protein sequence ID" value="HIQ60388.1"/>
    <property type="molecule type" value="Genomic_DNA"/>
</dbReference>
<evidence type="ECO:0000259" key="2">
    <source>
        <dbReference type="PROSITE" id="PS51411"/>
    </source>
</evidence>
<feature type="compositionally biased region" description="Basic residues" evidence="1">
    <location>
        <begin position="326"/>
        <end position="336"/>
    </location>
</feature>
<dbReference type="GO" id="GO:0005737">
    <property type="term" value="C:cytoplasm"/>
    <property type="evidence" value="ECO:0007669"/>
    <property type="project" value="TreeGrafter"/>
</dbReference>
<dbReference type="PANTHER" id="PTHR43830">
    <property type="entry name" value="PROTEIN PSP1"/>
    <property type="match status" value="1"/>
</dbReference>
<dbReference type="PROSITE" id="PS51411">
    <property type="entry name" value="PSP1_C"/>
    <property type="match status" value="1"/>
</dbReference>
<sequence length="431" mass="48325">MTEIIAVRFKAGGKQYYFDPQGLTVPQGAGVIVETGKGVEYGTCSRSNAMVRDDVVVQPLRPVVRLATQKDEKQIQDNHRKEKEAMKICQQLVERHGLDMKLVEVEYSFDGSKIIFFFTSEGRVDFRALVKDLASIFRSRIELRQIGVRDEARMLGGLGICGKPFCCHQFLDEFQPVSIKMAKTQNLSLNPTKISGTCGRLMCCLKYEQEAYEDAVKRCPKQESFVECPDGVGNVTAVNLLREQVKVRLEDSTEQPKTYRTTEIRVVRSGKGKRPEDYVAPPKEELEKLRYIPPEEERSMGSTASLAALLEQYMGANGDGEEKKSSSRNRRRRGGGAKKEAQPQPQPDKQPKAKAPQQGGGASKRGGAKQPQAQKGGQQPRQGQKQQPKPQQQAKPKPAPQQQLQNQAGEGGEKRRRSRPHHRRKKPQNNE</sequence>
<evidence type="ECO:0000256" key="1">
    <source>
        <dbReference type="SAM" id="MobiDB-lite"/>
    </source>
</evidence>
<dbReference type="PANTHER" id="PTHR43830:SF3">
    <property type="entry name" value="PROTEIN PSP1"/>
    <property type="match status" value="1"/>
</dbReference>
<proteinExistence type="predicted"/>
<feature type="region of interest" description="Disordered" evidence="1">
    <location>
        <begin position="251"/>
        <end position="280"/>
    </location>
</feature>
<accession>A0A9D0YTC3</accession>
<evidence type="ECO:0000313" key="4">
    <source>
        <dbReference type="Proteomes" id="UP000886879"/>
    </source>
</evidence>
<dbReference type="InterPro" id="IPR047767">
    <property type="entry name" value="PSP1-like"/>
</dbReference>
<comment type="caution">
    <text evidence="3">The sequence shown here is derived from an EMBL/GenBank/DDBJ whole genome shotgun (WGS) entry which is preliminary data.</text>
</comment>
<protein>
    <submittedName>
        <fullName evidence="3">Stage 0 sporulation family protein</fullName>
    </submittedName>
</protein>
<feature type="compositionally biased region" description="Basic residues" evidence="1">
    <location>
        <begin position="414"/>
        <end position="431"/>
    </location>
</feature>
<feature type="domain" description="PSP1 C-terminal" evidence="2">
    <location>
        <begin position="61"/>
        <end position="146"/>
    </location>
</feature>
<reference evidence="3" key="2">
    <citation type="journal article" date="2021" name="PeerJ">
        <title>Extensive microbial diversity within the chicken gut microbiome revealed by metagenomics and culture.</title>
        <authorList>
            <person name="Gilroy R."/>
            <person name="Ravi A."/>
            <person name="Getino M."/>
            <person name="Pursley I."/>
            <person name="Horton D.L."/>
            <person name="Alikhan N.F."/>
            <person name="Baker D."/>
            <person name="Gharbi K."/>
            <person name="Hall N."/>
            <person name="Watson M."/>
            <person name="Adriaenssens E.M."/>
            <person name="Foster-Nyarko E."/>
            <person name="Jarju S."/>
            <person name="Secka A."/>
            <person name="Antonio M."/>
            <person name="Oren A."/>
            <person name="Chaudhuri R.R."/>
            <person name="La Ragione R."/>
            <person name="Hildebrand F."/>
            <person name="Pallen M.J."/>
        </authorList>
    </citation>
    <scope>NUCLEOTIDE SEQUENCE</scope>
    <source>
        <strain evidence="3">ChiGjej2B2-12916</strain>
    </source>
</reference>
<organism evidence="3 4">
    <name type="scientific">Candidatus Enterenecus faecium</name>
    <dbReference type="NCBI Taxonomy" id="2840780"/>
    <lineage>
        <taxon>Bacteria</taxon>
        <taxon>Bacillati</taxon>
        <taxon>Bacillota</taxon>
        <taxon>Clostridia</taxon>
        <taxon>Eubacteriales</taxon>
        <taxon>Candidatus Enterenecus</taxon>
    </lineage>
</organism>